<organism evidence="1">
    <name type="scientific">marine sediment metagenome</name>
    <dbReference type="NCBI Taxonomy" id="412755"/>
    <lineage>
        <taxon>unclassified sequences</taxon>
        <taxon>metagenomes</taxon>
        <taxon>ecological metagenomes</taxon>
    </lineage>
</organism>
<feature type="non-terminal residue" evidence="1">
    <location>
        <position position="1"/>
    </location>
</feature>
<dbReference type="EMBL" id="BART01035588">
    <property type="protein sequence ID" value="GAH15859.1"/>
    <property type="molecule type" value="Genomic_DNA"/>
</dbReference>
<accession>X1EFD0</accession>
<dbReference type="AlphaFoldDB" id="X1EFD0"/>
<proteinExistence type="predicted"/>
<name>X1EFD0_9ZZZZ</name>
<reference evidence="1" key="1">
    <citation type="journal article" date="2014" name="Front. Microbiol.">
        <title>High frequency of phylogenetically diverse reductive dehalogenase-homologous genes in deep subseafloor sedimentary metagenomes.</title>
        <authorList>
            <person name="Kawai M."/>
            <person name="Futagami T."/>
            <person name="Toyoda A."/>
            <person name="Takaki Y."/>
            <person name="Nishi S."/>
            <person name="Hori S."/>
            <person name="Arai W."/>
            <person name="Tsubouchi T."/>
            <person name="Morono Y."/>
            <person name="Uchiyama I."/>
            <person name="Ito T."/>
            <person name="Fujiyama A."/>
            <person name="Inagaki F."/>
            <person name="Takami H."/>
        </authorList>
    </citation>
    <scope>NUCLEOTIDE SEQUENCE</scope>
    <source>
        <strain evidence="1">Expedition CK06-06</strain>
    </source>
</reference>
<evidence type="ECO:0000313" key="1">
    <source>
        <dbReference type="EMBL" id="GAH15859.1"/>
    </source>
</evidence>
<comment type="caution">
    <text evidence="1">The sequence shown here is derived from an EMBL/GenBank/DDBJ whole genome shotgun (WGS) entry which is preliminary data.</text>
</comment>
<protein>
    <submittedName>
        <fullName evidence="1">Uncharacterized protein</fullName>
    </submittedName>
</protein>
<gene>
    <name evidence="1" type="ORF">S01H4_60372</name>
</gene>
<sequence>EIMAKFPATEFYYAHGKNPRVFEDIENLGYCRIDEFCDNSKHFNFVGNQDTLDFYINTWIGLDPKYVLPGLGCTIRKNLEMYNDTFKAANVDLVLEREYVNYIPSIDFSKINKENIARTKEWMSTHLDMQNKSQLENTQKSNELYLYQDNFPEFGQKLKAQMPVR</sequence>